<gene>
    <name evidence="2" type="ORF">GPUH_LOCUS18781</name>
</gene>
<organism evidence="4">
    <name type="scientific">Gongylonema pulchrum</name>
    <dbReference type="NCBI Taxonomy" id="637853"/>
    <lineage>
        <taxon>Eukaryota</taxon>
        <taxon>Metazoa</taxon>
        <taxon>Ecdysozoa</taxon>
        <taxon>Nematoda</taxon>
        <taxon>Chromadorea</taxon>
        <taxon>Rhabditida</taxon>
        <taxon>Spirurina</taxon>
        <taxon>Spiruromorpha</taxon>
        <taxon>Spiruroidea</taxon>
        <taxon>Gongylonematidae</taxon>
        <taxon>Gongylonema</taxon>
    </lineage>
</organism>
<dbReference type="InterPro" id="IPR036866">
    <property type="entry name" value="RibonucZ/Hydroxyglut_hydro"/>
</dbReference>
<dbReference type="WBParaSite" id="GPUH_0001880501-mRNA-1">
    <property type="protein sequence ID" value="GPUH_0001880501-mRNA-1"/>
    <property type="gene ID" value="GPUH_0001880501"/>
</dbReference>
<keyword evidence="1" id="KW-0472">Membrane</keyword>
<reference evidence="2 3" key="2">
    <citation type="submission" date="2018-11" db="EMBL/GenBank/DDBJ databases">
        <authorList>
            <consortium name="Pathogen Informatics"/>
        </authorList>
    </citation>
    <scope>NUCLEOTIDE SEQUENCE [LARGE SCALE GENOMIC DNA]</scope>
</reference>
<keyword evidence="1" id="KW-1133">Transmembrane helix</keyword>
<keyword evidence="3" id="KW-1185">Reference proteome</keyword>
<dbReference type="Gene3D" id="3.60.15.10">
    <property type="entry name" value="Ribonuclease Z/Hydroxyacylglutathione hydrolase-like"/>
    <property type="match status" value="1"/>
</dbReference>
<evidence type="ECO:0000313" key="4">
    <source>
        <dbReference type="WBParaSite" id="GPUH_0001880501-mRNA-1"/>
    </source>
</evidence>
<name>A0A183ECT9_9BILA</name>
<evidence type="ECO:0000313" key="3">
    <source>
        <dbReference type="Proteomes" id="UP000271098"/>
    </source>
</evidence>
<keyword evidence="1" id="KW-0812">Transmembrane</keyword>
<feature type="transmembrane region" description="Helical" evidence="1">
    <location>
        <begin position="12"/>
        <end position="33"/>
    </location>
</feature>
<dbReference type="Proteomes" id="UP000271098">
    <property type="component" value="Unassembled WGS sequence"/>
</dbReference>
<dbReference type="PANTHER" id="PTHR23200:SF49">
    <property type="entry name" value="METALLO-BETA-LACTAMASE DOMAIN-CONTAINING PROTEIN"/>
    <property type="match status" value="1"/>
</dbReference>
<reference evidence="4" key="1">
    <citation type="submission" date="2016-06" db="UniProtKB">
        <authorList>
            <consortium name="WormBaseParasite"/>
        </authorList>
    </citation>
    <scope>IDENTIFICATION</scope>
</reference>
<dbReference type="InterPro" id="IPR039344">
    <property type="entry name" value="MBLAC1"/>
</dbReference>
<dbReference type="PANTHER" id="PTHR23200">
    <property type="entry name" value="METALLO-BETA-LACTAMASE DOMAIN-CONTAINING PROTEIN 1"/>
    <property type="match status" value="1"/>
</dbReference>
<protein>
    <submittedName>
        <fullName evidence="4">Innexin</fullName>
    </submittedName>
</protein>
<sequence length="97" mass="11630">MHIHIDFPKRIDAYMCVLHLLLLIEHIVLFKLYPKFLQRPYRKLTENVEVWKTPGRTQQCLSVLVHNVEHYGTMGIVGDLIPREDYIFNNVRFLFSF</sequence>
<dbReference type="OrthoDB" id="5869257at2759"/>
<dbReference type="EMBL" id="UYRT01087339">
    <property type="protein sequence ID" value="VDN32444.1"/>
    <property type="molecule type" value="Genomic_DNA"/>
</dbReference>
<accession>A0A183ECT9</accession>
<evidence type="ECO:0000313" key="2">
    <source>
        <dbReference type="EMBL" id="VDN32444.1"/>
    </source>
</evidence>
<proteinExistence type="predicted"/>
<dbReference type="AlphaFoldDB" id="A0A183ECT9"/>
<evidence type="ECO:0000256" key="1">
    <source>
        <dbReference type="SAM" id="Phobius"/>
    </source>
</evidence>